<dbReference type="Proteomes" id="UP000734511">
    <property type="component" value="Unassembled WGS sequence"/>
</dbReference>
<evidence type="ECO:0000256" key="5">
    <source>
        <dbReference type="ARBA" id="ARBA00022801"/>
    </source>
</evidence>
<evidence type="ECO:0000256" key="2">
    <source>
        <dbReference type="ARBA" id="ARBA00022596"/>
    </source>
</evidence>
<proteinExistence type="inferred from homology"/>
<feature type="compositionally biased region" description="Basic and acidic residues" evidence="8">
    <location>
        <begin position="292"/>
        <end position="302"/>
    </location>
</feature>
<keyword evidence="4" id="KW-0547">Nucleotide-binding</keyword>
<keyword evidence="7" id="KW-0342">GTP-binding</keyword>
<comment type="similarity">
    <text evidence="1">Belongs to the SIMIBI class G3E GTPase family. HypB/HupM subfamily.</text>
</comment>
<organism evidence="10 11">
    <name type="scientific">Actinacidiphila epipremni</name>
    <dbReference type="NCBI Taxonomy" id="2053013"/>
    <lineage>
        <taxon>Bacteria</taxon>
        <taxon>Bacillati</taxon>
        <taxon>Actinomycetota</taxon>
        <taxon>Actinomycetes</taxon>
        <taxon>Kitasatosporales</taxon>
        <taxon>Streptomycetaceae</taxon>
        <taxon>Actinacidiphila</taxon>
    </lineage>
</organism>
<keyword evidence="5" id="KW-0378">Hydrolase</keyword>
<name>A0ABX0ZVN9_9ACTN</name>
<dbReference type="Gene3D" id="3.40.50.300">
    <property type="entry name" value="P-loop containing nucleotide triphosphate hydrolases"/>
    <property type="match status" value="1"/>
</dbReference>
<evidence type="ECO:0000256" key="1">
    <source>
        <dbReference type="ARBA" id="ARBA00006211"/>
    </source>
</evidence>
<feature type="compositionally biased region" description="Basic and acidic residues" evidence="8">
    <location>
        <begin position="244"/>
        <end position="260"/>
    </location>
</feature>
<dbReference type="InterPro" id="IPR003495">
    <property type="entry name" value="CobW/HypB/UreG_nucleotide-bd"/>
</dbReference>
<keyword evidence="2" id="KW-0533">Nickel</keyword>
<keyword evidence="11" id="KW-1185">Reference proteome</keyword>
<protein>
    <submittedName>
        <fullName evidence="10">Hydrogenase nickel incorporation protein HypB</fullName>
    </submittedName>
</protein>
<feature type="compositionally biased region" description="Low complexity" evidence="8">
    <location>
        <begin position="272"/>
        <end position="288"/>
    </location>
</feature>
<reference evidence="10 11" key="1">
    <citation type="submission" date="2020-03" db="EMBL/GenBank/DDBJ databases">
        <title>WGS of actinomycetes isolated from Thailand.</title>
        <authorList>
            <person name="Thawai C."/>
        </authorList>
    </citation>
    <scope>NUCLEOTIDE SEQUENCE [LARGE SCALE GENOMIC DNA]</scope>
    <source>
        <strain evidence="10 11">PRB2-1</strain>
    </source>
</reference>
<keyword evidence="6" id="KW-0862">Zinc</keyword>
<accession>A0ABX0ZVN9</accession>
<comment type="caution">
    <text evidence="10">The sequence shown here is derived from an EMBL/GenBank/DDBJ whole genome shotgun (WGS) entry which is preliminary data.</text>
</comment>
<dbReference type="Pfam" id="PF02492">
    <property type="entry name" value="cobW"/>
    <property type="match status" value="1"/>
</dbReference>
<evidence type="ECO:0000259" key="9">
    <source>
        <dbReference type="Pfam" id="PF02492"/>
    </source>
</evidence>
<dbReference type="EMBL" id="JAATEJ010000040">
    <property type="protein sequence ID" value="NJP48110.1"/>
    <property type="molecule type" value="Genomic_DNA"/>
</dbReference>
<dbReference type="InterPro" id="IPR027417">
    <property type="entry name" value="P-loop_NTPase"/>
</dbReference>
<evidence type="ECO:0000313" key="10">
    <source>
        <dbReference type="EMBL" id="NJP48110.1"/>
    </source>
</evidence>
<evidence type="ECO:0000256" key="7">
    <source>
        <dbReference type="ARBA" id="ARBA00023134"/>
    </source>
</evidence>
<evidence type="ECO:0000313" key="11">
    <source>
        <dbReference type="Proteomes" id="UP000734511"/>
    </source>
</evidence>
<evidence type="ECO:0000256" key="6">
    <source>
        <dbReference type="ARBA" id="ARBA00022833"/>
    </source>
</evidence>
<dbReference type="InterPro" id="IPR004392">
    <property type="entry name" value="Hyd_mat_HypB"/>
</dbReference>
<keyword evidence="3" id="KW-0479">Metal-binding</keyword>
<feature type="domain" description="CobW/HypB/UreG nucleotide-binding" evidence="9">
    <location>
        <begin position="33"/>
        <end position="194"/>
    </location>
</feature>
<feature type="region of interest" description="Disordered" evidence="8">
    <location>
        <begin position="220"/>
        <end position="322"/>
    </location>
</feature>
<dbReference type="PANTHER" id="PTHR30134:SF2">
    <property type="entry name" value="HYDROGENASE MATURATION FACTOR HYPB"/>
    <property type="match status" value="1"/>
</dbReference>
<dbReference type="SUPFAM" id="SSF52540">
    <property type="entry name" value="P-loop containing nucleoside triphosphate hydrolases"/>
    <property type="match status" value="1"/>
</dbReference>
<sequence>MCRVVDLQQAVLAGNDVRAQELRAGLAARGTTVVNLLSSPGSGKTALLEQELLLAGERGLPVAALTADLATENDARRLARSGAPVKQVLTDGLCHLEAHMLARHLDGWLPDGTRLLFVENVGNLVCPASYDLGETLRVALASVTEGEDKPLKYPAAFGLAHLVVVTKADLAQAVGFDEAAFRAHVEQVNPGVEVLLTSVRGGLGAGALLDRATAAADGGPVHAPVMARGGTAAGHTHGGHGHAHPHEDEHTHDRMHDHGHGGAPEGVHAHPHALPASHAHAQGGAHAPGRPHPHEDTPEGTREPAPGHAAASGRPGAVTARS</sequence>
<gene>
    <name evidence="10" type="primary">hypB</name>
    <name evidence="10" type="ORF">HCN08_32615</name>
</gene>
<evidence type="ECO:0000256" key="4">
    <source>
        <dbReference type="ARBA" id="ARBA00022741"/>
    </source>
</evidence>
<evidence type="ECO:0000256" key="3">
    <source>
        <dbReference type="ARBA" id="ARBA00022723"/>
    </source>
</evidence>
<dbReference type="RefSeq" id="WP_167986935.1">
    <property type="nucleotide sequence ID" value="NZ_JAATEJ010000040.1"/>
</dbReference>
<dbReference type="PANTHER" id="PTHR30134">
    <property type="entry name" value="HYDROGENASE PROTEIN ASSEMBLY PROTEIN, NICKEL CHAPERONE"/>
    <property type="match status" value="1"/>
</dbReference>
<dbReference type="NCBIfam" id="TIGR00073">
    <property type="entry name" value="hypB"/>
    <property type="match status" value="1"/>
</dbReference>
<evidence type="ECO:0000256" key="8">
    <source>
        <dbReference type="SAM" id="MobiDB-lite"/>
    </source>
</evidence>